<evidence type="ECO:0000313" key="3">
    <source>
        <dbReference type="Proteomes" id="UP001199795"/>
    </source>
</evidence>
<feature type="transmembrane region" description="Helical" evidence="1">
    <location>
        <begin position="145"/>
        <end position="163"/>
    </location>
</feature>
<dbReference type="EMBL" id="JAKKDU010000004">
    <property type="protein sequence ID" value="MCF7567576.1"/>
    <property type="molecule type" value="Genomic_DNA"/>
</dbReference>
<feature type="transmembrane region" description="Helical" evidence="1">
    <location>
        <begin position="113"/>
        <end position="133"/>
    </location>
</feature>
<feature type="transmembrane region" description="Helical" evidence="1">
    <location>
        <begin position="52"/>
        <end position="68"/>
    </location>
</feature>
<keyword evidence="1" id="KW-0812">Transmembrane</keyword>
<name>A0AAE3JMA8_9FLAO</name>
<dbReference type="Proteomes" id="UP001199795">
    <property type="component" value="Unassembled WGS sequence"/>
</dbReference>
<gene>
    <name evidence="2" type="ORF">L3X37_04250</name>
</gene>
<evidence type="ECO:0000256" key="1">
    <source>
        <dbReference type="SAM" id="Phobius"/>
    </source>
</evidence>
<keyword evidence="3" id="KW-1185">Reference proteome</keyword>
<feature type="transmembrane region" description="Helical" evidence="1">
    <location>
        <begin position="75"/>
        <end position="93"/>
    </location>
</feature>
<evidence type="ECO:0000313" key="2">
    <source>
        <dbReference type="EMBL" id="MCF7567576.1"/>
    </source>
</evidence>
<feature type="transmembrane region" description="Helical" evidence="1">
    <location>
        <begin position="12"/>
        <end position="32"/>
    </location>
</feature>
<proteinExistence type="predicted"/>
<keyword evidence="1" id="KW-0472">Membrane</keyword>
<accession>A0AAE3JMA8</accession>
<protein>
    <submittedName>
        <fullName evidence="2">Rod shape-determining protein MreD</fullName>
    </submittedName>
</protein>
<keyword evidence="1" id="KW-1133">Transmembrane helix</keyword>
<sequence length="168" mass="19129">MNSVLSINSIRFLVLILTQVLICSQIIFFGYINPYIYILFIILYPVKNNRSLFIFLSFLLGLIVDLFLDSGGIHAASSVFIAYARPIVLKFSFGMIYQHQSIKFDSVDFGAKLSYITIMVAVHHIILFSLEIFSISKIILILQKSLFSSIFTIILCVLITIIFSRKSK</sequence>
<reference evidence="2" key="1">
    <citation type="submission" date="2022-01" db="EMBL/GenBank/DDBJ databases">
        <title>Draft genome sequence of Sabulilitoribacter arenilitoris KCTC 52401.</title>
        <authorList>
            <person name="Oh J.-S."/>
        </authorList>
    </citation>
    <scope>NUCLEOTIDE SEQUENCE</scope>
    <source>
        <strain evidence="2">HMF6543</strain>
    </source>
</reference>
<dbReference type="RefSeq" id="WP_237238925.1">
    <property type="nucleotide sequence ID" value="NZ_JAKKDU010000004.1"/>
</dbReference>
<organism evidence="2 3">
    <name type="scientific">Wocania arenilitoris</name>
    <dbReference type="NCBI Taxonomy" id="2044858"/>
    <lineage>
        <taxon>Bacteria</taxon>
        <taxon>Pseudomonadati</taxon>
        <taxon>Bacteroidota</taxon>
        <taxon>Flavobacteriia</taxon>
        <taxon>Flavobacteriales</taxon>
        <taxon>Flavobacteriaceae</taxon>
        <taxon>Wocania</taxon>
    </lineage>
</organism>
<dbReference type="AlphaFoldDB" id="A0AAE3JMA8"/>
<comment type="caution">
    <text evidence="2">The sequence shown here is derived from an EMBL/GenBank/DDBJ whole genome shotgun (WGS) entry which is preliminary data.</text>
</comment>